<organism evidence="1 2">
    <name type="scientific">Gordonia alkaliphila</name>
    <dbReference type="NCBI Taxonomy" id="1053547"/>
    <lineage>
        <taxon>Bacteria</taxon>
        <taxon>Bacillati</taxon>
        <taxon>Actinomycetota</taxon>
        <taxon>Actinomycetes</taxon>
        <taxon>Mycobacteriales</taxon>
        <taxon>Gordoniaceae</taxon>
        <taxon>Gordonia</taxon>
    </lineage>
</organism>
<evidence type="ECO:0000313" key="1">
    <source>
        <dbReference type="EMBL" id="GAA4759258.1"/>
    </source>
</evidence>
<dbReference type="Proteomes" id="UP001500822">
    <property type="component" value="Unassembled WGS sequence"/>
</dbReference>
<protein>
    <submittedName>
        <fullName evidence="1">Uncharacterized protein</fullName>
    </submittedName>
</protein>
<evidence type="ECO:0000313" key="2">
    <source>
        <dbReference type="Proteomes" id="UP001500822"/>
    </source>
</evidence>
<reference evidence="2" key="1">
    <citation type="journal article" date="2019" name="Int. J. Syst. Evol. Microbiol.">
        <title>The Global Catalogue of Microorganisms (GCM) 10K type strain sequencing project: providing services to taxonomists for standard genome sequencing and annotation.</title>
        <authorList>
            <consortium name="The Broad Institute Genomics Platform"/>
            <consortium name="The Broad Institute Genome Sequencing Center for Infectious Disease"/>
            <person name="Wu L."/>
            <person name="Ma J."/>
        </authorList>
    </citation>
    <scope>NUCLEOTIDE SEQUENCE [LARGE SCALE GENOMIC DNA]</scope>
    <source>
        <strain evidence="2">JCM 18077</strain>
    </source>
</reference>
<name>A0ABP8ZL54_9ACTN</name>
<gene>
    <name evidence="1" type="ORF">GCM10023217_34660</name>
</gene>
<dbReference type="EMBL" id="BAABIE010000031">
    <property type="protein sequence ID" value="GAA4759258.1"/>
    <property type="molecule type" value="Genomic_DNA"/>
</dbReference>
<sequence length="61" mass="6664">MDAERAVAIVLESPEATRQLLVQLNENIGSGQCSGVEYNGVISAIFDLRNTITSVVMRARR</sequence>
<dbReference type="RefSeq" id="WP_345314478.1">
    <property type="nucleotide sequence ID" value="NZ_BAABIE010000031.1"/>
</dbReference>
<keyword evidence="2" id="KW-1185">Reference proteome</keyword>
<accession>A0ABP8ZL54</accession>
<proteinExistence type="predicted"/>
<comment type="caution">
    <text evidence="1">The sequence shown here is derived from an EMBL/GenBank/DDBJ whole genome shotgun (WGS) entry which is preliminary data.</text>
</comment>